<dbReference type="Proteomes" id="UP001153555">
    <property type="component" value="Unassembled WGS sequence"/>
</dbReference>
<name>A0A9N7N091_STRHE</name>
<dbReference type="EMBL" id="CACSLK010020742">
    <property type="protein sequence ID" value="CAA0820959.1"/>
    <property type="molecule type" value="Genomic_DNA"/>
</dbReference>
<evidence type="ECO:0000313" key="1">
    <source>
        <dbReference type="EMBL" id="CAA0820959.1"/>
    </source>
</evidence>
<protein>
    <submittedName>
        <fullName evidence="1">NAC domain containing protein 57</fullName>
    </submittedName>
</protein>
<organism evidence="1 2">
    <name type="scientific">Striga hermonthica</name>
    <name type="common">Purple witchweed</name>
    <name type="synonym">Buchnera hermonthica</name>
    <dbReference type="NCBI Taxonomy" id="68872"/>
    <lineage>
        <taxon>Eukaryota</taxon>
        <taxon>Viridiplantae</taxon>
        <taxon>Streptophyta</taxon>
        <taxon>Embryophyta</taxon>
        <taxon>Tracheophyta</taxon>
        <taxon>Spermatophyta</taxon>
        <taxon>Magnoliopsida</taxon>
        <taxon>eudicotyledons</taxon>
        <taxon>Gunneridae</taxon>
        <taxon>Pentapetalae</taxon>
        <taxon>asterids</taxon>
        <taxon>lamiids</taxon>
        <taxon>Lamiales</taxon>
        <taxon>Orobanchaceae</taxon>
        <taxon>Buchnereae</taxon>
        <taxon>Striga</taxon>
    </lineage>
</organism>
<gene>
    <name evidence="1" type="ORF">SHERM_18961</name>
</gene>
<accession>A0A9N7N091</accession>
<proteinExistence type="predicted"/>
<keyword evidence="2" id="KW-1185">Reference proteome</keyword>
<evidence type="ECO:0000313" key="2">
    <source>
        <dbReference type="Proteomes" id="UP001153555"/>
    </source>
</evidence>
<sequence length="114" mass="13013">MNSPSNKCLPSRIQDSYALCRVFKKNGMSSEFETSNFSLLDYMQGAHNEHHETMSPGFPLASSSINNLCNEEEEEEHKDDKDESWMQFITDDVWCSSSSKNFVGDEVSKQVFTN</sequence>
<dbReference type="OrthoDB" id="1698964at2759"/>
<reference evidence="1" key="1">
    <citation type="submission" date="2019-12" db="EMBL/GenBank/DDBJ databases">
        <authorList>
            <person name="Scholes J."/>
        </authorList>
    </citation>
    <scope>NUCLEOTIDE SEQUENCE</scope>
</reference>
<dbReference type="AlphaFoldDB" id="A0A9N7N091"/>
<comment type="caution">
    <text evidence="1">The sequence shown here is derived from an EMBL/GenBank/DDBJ whole genome shotgun (WGS) entry which is preliminary data.</text>
</comment>